<name>S9W9H5_9TRYP</name>
<gene>
    <name evidence="1" type="ORF">STCU_00837</name>
</gene>
<dbReference type="OrthoDB" id="264166at2759"/>
<comment type="caution">
    <text evidence="1">The sequence shown here is derived from an EMBL/GenBank/DDBJ whole genome shotgun (WGS) entry which is preliminary data.</text>
</comment>
<protein>
    <submittedName>
        <fullName evidence="1">Uncharacterized protein</fullName>
    </submittedName>
</protein>
<dbReference type="Proteomes" id="UP000015354">
    <property type="component" value="Unassembled WGS sequence"/>
</dbReference>
<keyword evidence="2" id="KW-1185">Reference proteome</keyword>
<dbReference type="EMBL" id="ATMH01000837">
    <property type="protein sequence ID" value="EPY35936.1"/>
    <property type="molecule type" value="Genomic_DNA"/>
</dbReference>
<reference evidence="1 2" key="1">
    <citation type="journal article" date="2013" name="PLoS ONE">
        <title>Predicting the Proteins of Angomonas deanei, Strigomonas culicis and Their Respective Endosymbionts Reveals New Aspects of the Trypanosomatidae Family.</title>
        <authorList>
            <person name="Motta M.C."/>
            <person name="Martins A.C."/>
            <person name="de Souza S.S."/>
            <person name="Catta-Preta C.M."/>
            <person name="Silva R."/>
            <person name="Klein C.C."/>
            <person name="de Almeida L.G."/>
            <person name="de Lima Cunha O."/>
            <person name="Ciapina L.P."/>
            <person name="Brocchi M."/>
            <person name="Colabardini A.C."/>
            <person name="de Araujo Lima B."/>
            <person name="Machado C.R."/>
            <person name="de Almeida Soares C.M."/>
            <person name="Probst C.M."/>
            <person name="de Menezes C.B."/>
            <person name="Thompson C.E."/>
            <person name="Bartholomeu D.C."/>
            <person name="Gradia D.F."/>
            <person name="Pavoni D.P."/>
            <person name="Grisard E.C."/>
            <person name="Fantinatti-Garboggini F."/>
            <person name="Marchini F.K."/>
            <person name="Rodrigues-Luiz G.F."/>
            <person name="Wagner G."/>
            <person name="Goldman G.H."/>
            <person name="Fietto J.L."/>
            <person name="Elias M.C."/>
            <person name="Goldman M.H."/>
            <person name="Sagot M.F."/>
            <person name="Pereira M."/>
            <person name="Stoco P.H."/>
            <person name="de Mendonca-Neto R.P."/>
            <person name="Teixeira S.M."/>
            <person name="Maciel T.E."/>
            <person name="de Oliveira Mendes T.A."/>
            <person name="Urmenyi T.P."/>
            <person name="de Souza W."/>
            <person name="Schenkman S."/>
            <person name="de Vasconcelos A.T."/>
        </authorList>
    </citation>
    <scope>NUCLEOTIDE SEQUENCE [LARGE SCALE GENOMIC DNA]</scope>
</reference>
<organism evidence="1 2">
    <name type="scientific">Strigomonas culicis</name>
    <dbReference type="NCBI Taxonomy" id="28005"/>
    <lineage>
        <taxon>Eukaryota</taxon>
        <taxon>Discoba</taxon>
        <taxon>Euglenozoa</taxon>
        <taxon>Kinetoplastea</taxon>
        <taxon>Metakinetoplastina</taxon>
        <taxon>Trypanosomatida</taxon>
        <taxon>Trypanosomatidae</taxon>
        <taxon>Strigomonadinae</taxon>
        <taxon>Strigomonas</taxon>
    </lineage>
</organism>
<sequence length="109" mass="11569">MAESFQATKEAFYGSIDNSGRFLCVYNDLLERAGFNTSAAQPINDKQYTIGSEGKMPYRVLSVSATLSEEQLVALSAVADGDTTLVAVPFEVIPTLDDAKASLAAALLS</sequence>
<accession>S9W9H5</accession>
<dbReference type="AlphaFoldDB" id="S9W9H5"/>
<proteinExistence type="predicted"/>
<evidence type="ECO:0000313" key="1">
    <source>
        <dbReference type="EMBL" id="EPY35936.1"/>
    </source>
</evidence>
<evidence type="ECO:0000313" key="2">
    <source>
        <dbReference type="Proteomes" id="UP000015354"/>
    </source>
</evidence>